<evidence type="ECO:0000256" key="5">
    <source>
        <dbReference type="ARBA" id="ARBA00032748"/>
    </source>
</evidence>
<dbReference type="PANTHER" id="PTHR31454:SF2">
    <property type="entry name" value="ACTIVE REGULATOR OF SIRT1"/>
    <property type="match status" value="1"/>
</dbReference>
<dbReference type="Pfam" id="PF15684">
    <property type="entry name" value="AROS"/>
    <property type="match status" value="1"/>
</dbReference>
<keyword evidence="8" id="KW-1185">Reference proteome</keyword>
<dbReference type="GO" id="GO:0005730">
    <property type="term" value="C:nucleolus"/>
    <property type="evidence" value="ECO:0007669"/>
    <property type="project" value="UniProtKB-SubCell"/>
</dbReference>
<dbReference type="AlphaFoldDB" id="A0A3B4B3K9"/>
<evidence type="ECO:0000256" key="4">
    <source>
        <dbReference type="ARBA" id="ARBA00023242"/>
    </source>
</evidence>
<evidence type="ECO:0000256" key="3">
    <source>
        <dbReference type="ARBA" id="ARBA00016855"/>
    </source>
</evidence>
<evidence type="ECO:0000313" key="7">
    <source>
        <dbReference type="Ensembl" id="ENSPMGP00000023146.1"/>
    </source>
</evidence>
<evidence type="ECO:0000313" key="8">
    <source>
        <dbReference type="Proteomes" id="UP000261520"/>
    </source>
</evidence>
<accession>A0A3B4B3K9</accession>
<dbReference type="PANTHER" id="PTHR31454">
    <property type="entry name" value="ACTIVE REGULATOR OF SIRT1"/>
    <property type="match status" value="1"/>
</dbReference>
<dbReference type="InterPro" id="IPR023262">
    <property type="entry name" value="AROS"/>
</dbReference>
<protein>
    <recommendedName>
        <fullName evidence="3">Active regulator of SIRT1</fullName>
    </recommendedName>
    <alternativeName>
        <fullName evidence="5">40S ribosomal protein S19-binding protein 1</fullName>
    </alternativeName>
</protein>
<dbReference type="Ensembl" id="ENSPMGT00000024656.1">
    <property type="protein sequence ID" value="ENSPMGP00000023146.1"/>
    <property type="gene ID" value="ENSPMGG00000018732.1"/>
</dbReference>
<sequence>MSAALVRRGLELLSADISECLCVSSLCLLTVSPHCVSSLCLLTVSPHCVSSLCLLSHLCLFTVSPCCVSSLFTILKQNSGRQSKNHVGDSTQRPQKPQSVFTEEEFQQFQREYFGRTLCGTI</sequence>
<reference evidence="7" key="1">
    <citation type="submission" date="2025-08" db="UniProtKB">
        <authorList>
            <consortium name="Ensembl"/>
        </authorList>
    </citation>
    <scope>IDENTIFICATION</scope>
</reference>
<proteinExistence type="inferred from homology"/>
<dbReference type="STRING" id="409849.ENSPMGP00000023146"/>
<comment type="similarity">
    <text evidence="2">Belongs to the AROS family.</text>
</comment>
<keyword evidence="4" id="KW-0539">Nucleus</keyword>
<reference evidence="7" key="2">
    <citation type="submission" date="2025-09" db="UniProtKB">
        <authorList>
            <consortium name="Ensembl"/>
        </authorList>
    </citation>
    <scope>IDENTIFICATION</scope>
</reference>
<evidence type="ECO:0000256" key="2">
    <source>
        <dbReference type="ARBA" id="ARBA00007318"/>
    </source>
</evidence>
<evidence type="ECO:0000256" key="1">
    <source>
        <dbReference type="ARBA" id="ARBA00004604"/>
    </source>
</evidence>
<feature type="compositionally biased region" description="Polar residues" evidence="6">
    <location>
        <begin position="88"/>
        <end position="97"/>
    </location>
</feature>
<dbReference type="Proteomes" id="UP000261520">
    <property type="component" value="Unplaced"/>
</dbReference>
<comment type="subcellular location">
    <subcellularLocation>
        <location evidence="1">Nucleus</location>
        <location evidence="1">Nucleolus</location>
    </subcellularLocation>
</comment>
<feature type="region of interest" description="Disordered" evidence="6">
    <location>
        <begin position="79"/>
        <end position="100"/>
    </location>
</feature>
<evidence type="ECO:0000256" key="6">
    <source>
        <dbReference type="SAM" id="MobiDB-lite"/>
    </source>
</evidence>
<dbReference type="GO" id="GO:0019899">
    <property type="term" value="F:enzyme binding"/>
    <property type="evidence" value="ECO:0007669"/>
    <property type="project" value="TreeGrafter"/>
</dbReference>
<organism evidence="7 8">
    <name type="scientific">Periophthalmus magnuspinnatus</name>
    <dbReference type="NCBI Taxonomy" id="409849"/>
    <lineage>
        <taxon>Eukaryota</taxon>
        <taxon>Metazoa</taxon>
        <taxon>Chordata</taxon>
        <taxon>Craniata</taxon>
        <taxon>Vertebrata</taxon>
        <taxon>Euteleostomi</taxon>
        <taxon>Actinopterygii</taxon>
        <taxon>Neopterygii</taxon>
        <taxon>Teleostei</taxon>
        <taxon>Neoteleostei</taxon>
        <taxon>Acanthomorphata</taxon>
        <taxon>Gobiaria</taxon>
        <taxon>Gobiiformes</taxon>
        <taxon>Gobioidei</taxon>
        <taxon>Gobiidae</taxon>
        <taxon>Oxudercinae</taxon>
        <taxon>Periophthalmus</taxon>
    </lineage>
</organism>
<name>A0A3B4B3K9_9GOBI</name>